<feature type="compositionally biased region" description="Polar residues" evidence="1">
    <location>
        <begin position="241"/>
        <end position="253"/>
    </location>
</feature>
<reference evidence="2 3" key="1">
    <citation type="submission" date="2023-08" db="EMBL/GenBank/DDBJ databases">
        <title>Black Yeasts Isolated from many extreme environments.</title>
        <authorList>
            <person name="Coleine C."/>
            <person name="Stajich J.E."/>
            <person name="Selbmann L."/>
        </authorList>
    </citation>
    <scope>NUCLEOTIDE SEQUENCE [LARGE SCALE GENOMIC DNA]</scope>
    <source>
        <strain evidence="2 3">CCFEE 5935</strain>
    </source>
</reference>
<dbReference type="RefSeq" id="XP_064662805.1">
    <property type="nucleotide sequence ID" value="XM_064798478.1"/>
</dbReference>
<dbReference type="Proteomes" id="UP001337655">
    <property type="component" value="Unassembled WGS sequence"/>
</dbReference>
<comment type="caution">
    <text evidence="2">The sequence shown here is derived from an EMBL/GenBank/DDBJ whole genome shotgun (WGS) entry which is preliminary data.</text>
</comment>
<feature type="compositionally biased region" description="Polar residues" evidence="1">
    <location>
        <begin position="31"/>
        <end position="55"/>
    </location>
</feature>
<name>A0AAV9PK75_9PEZI</name>
<feature type="compositionally biased region" description="Basic residues" evidence="1">
    <location>
        <begin position="437"/>
        <end position="448"/>
    </location>
</feature>
<proteinExistence type="predicted"/>
<feature type="compositionally biased region" description="Low complexity" evidence="1">
    <location>
        <begin position="371"/>
        <end position="385"/>
    </location>
</feature>
<feature type="compositionally biased region" description="Acidic residues" evidence="1">
    <location>
        <begin position="616"/>
        <end position="625"/>
    </location>
</feature>
<feature type="compositionally biased region" description="Basic and acidic residues" evidence="1">
    <location>
        <begin position="566"/>
        <end position="575"/>
    </location>
</feature>
<feature type="compositionally biased region" description="Polar residues" evidence="1">
    <location>
        <begin position="602"/>
        <end position="615"/>
    </location>
</feature>
<feature type="region of interest" description="Disordered" evidence="1">
    <location>
        <begin position="164"/>
        <end position="754"/>
    </location>
</feature>
<protein>
    <submittedName>
        <fullName evidence="2">Uncharacterized protein</fullName>
    </submittedName>
</protein>
<dbReference type="AlphaFoldDB" id="A0AAV9PK75"/>
<evidence type="ECO:0000313" key="3">
    <source>
        <dbReference type="Proteomes" id="UP001337655"/>
    </source>
</evidence>
<organism evidence="2 3">
    <name type="scientific">Saxophila tyrrhenica</name>
    <dbReference type="NCBI Taxonomy" id="1690608"/>
    <lineage>
        <taxon>Eukaryota</taxon>
        <taxon>Fungi</taxon>
        <taxon>Dikarya</taxon>
        <taxon>Ascomycota</taxon>
        <taxon>Pezizomycotina</taxon>
        <taxon>Dothideomycetes</taxon>
        <taxon>Dothideomycetidae</taxon>
        <taxon>Mycosphaerellales</taxon>
        <taxon>Extremaceae</taxon>
        <taxon>Saxophila</taxon>
    </lineage>
</organism>
<feature type="compositionally biased region" description="Basic and acidic residues" evidence="1">
    <location>
        <begin position="672"/>
        <end position="692"/>
    </location>
</feature>
<sequence>METGQQLTEEDERASGISTPRNLAVRAPAPSGSSRTFGRSTQSSIGYTQDGSHASSGEVWAGAISRVQTQVSHNTSMLDSHRQKVQDIEVAITKLDQAVGNAMAVLQDVRAEQRARPTVEPTRHDPEDLNVLAERVGAISSRVNEVDALRMQVRLLENRMKRWEEHGPPTAADTMRGPGPAMREPAYRESQVPSQYSGPSRPPSIPSQHHPLPPIRTSANMSPVDTRSTSHTLSALHRPSMDSSATMQASSMGSFRLGEPLPPPSALSGWHMGDNSVSSNTLPPPTQPGPSRQTFHHPQAQAAGWAAVNAPPTAKRPFEEPRQSPYQSSVPGSPKRPRLAPIMPRTTYIEESSYIPSNVPNSTADTHLSRSRAPSDSSQSQIPSQAHTLPTPASANMPGHRFIVSTQSADSQESWRPETERLMQMPHRGHGVGGGRRGGRGGRGRARGSRGGGRGGVSIVPAAGPELGTPEWERADWTGTQVSPNGYYRPLPHQPGSPQDTSRGGIVRRVGAAAAGPSERESELPATPLTTQGPYDPFAAGASDQGPGSGGKKSRSKPFRNAEGVLIRKDGRPDMRSVSSANNLRKVHAKKEAERAEMEGRTPTSARSLAPANSLSEEEDDEEDSGSPGSATQDREGGEPTDTQERHRELMSRIFPSSVEDASRSAGARFFPTHEQRDTTEAEMKREPRSEEQTGVGEGQEGASSQMTDVVMREMSEAQAENHQRRGEQEDTRMATVEEEASEEQEQEQGREEI</sequence>
<feature type="compositionally biased region" description="Acidic residues" evidence="1">
    <location>
        <begin position="737"/>
        <end position="747"/>
    </location>
</feature>
<feature type="compositionally biased region" description="Basic and acidic residues" evidence="1">
    <location>
        <begin position="590"/>
        <end position="600"/>
    </location>
</feature>
<keyword evidence="3" id="KW-1185">Reference proteome</keyword>
<feature type="compositionally biased region" description="Basic and acidic residues" evidence="1">
    <location>
        <begin position="633"/>
        <end position="651"/>
    </location>
</feature>
<feature type="compositionally biased region" description="Basic and acidic residues" evidence="1">
    <location>
        <begin position="711"/>
        <end position="733"/>
    </location>
</feature>
<feature type="compositionally biased region" description="Low complexity" evidence="1">
    <location>
        <begin position="503"/>
        <end position="516"/>
    </location>
</feature>
<evidence type="ECO:0000313" key="2">
    <source>
        <dbReference type="EMBL" id="KAK5174136.1"/>
    </source>
</evidence>
<evidence type="ECO:0000256" key="1">
    <source>
        <dbReference type="SAM" id="MobiDB-lite"/>
    </source>
</evidence>
<feature type="compositionally biased region" description="Low complexity" evidence="1">
    <location>
        <begin position="298"/>
        <end position="313"/>
    </location>
</feature>
<feature type="compositionally biased region" description="Polar residues" evidence="1">
    <location>
        <begin position="354"/>
        <end position="366"/>
    </location>
</feature>
<dbReference type="GeneID" id="89922564"/>
<gene>
    <name evidence="2" type="ORF">LTR77_001216</name>
</gene>
<dbReference type="EMBL" id="JAVRRT010000002">
    <property type="protein sequence ID" value="KAK5174136.1"/>
    <property type="molecule type" value="Genomic_DNA"/>
</dbReference>
<accession>A0AAV9PK75</accession>
<feature type="region of interest" description="Disordered" evidence="1">
    <location>
        <begin position="1"/>
        <end position="56"/>
    </location>
</feature>
<feature type="compositionally biased region" description="Polar residues" evidence="1">
    <location>
        <begin position="217"/>
        <end position="233"/>
    </location>
</feature>